<keyword evidence="4" id="KW-0653">Protein transport</keyword>
<evidence type="ECO:0000256" key="2">
    <source>
        <dbReference type="ARBA" id="ARBA00022448"/>
    </source>
</evidence>
<dbReference type="GO" id="GO:0000149">
    <property type="term" value="F:SNARE binding"/>
    <property type="evidence" value="ECO:0007669"/>
    <property type="project" value="TreeGrafter"/>
</dbReference>
<evidence type="ECO:0000256" key="3">
    <source>
        <dbReference type="ARBA" id="ARBA00022824"/>
    </source>
</evidence>
<evidence type="ECO:0000313" key="7">
    <source>
        <dbReference type="Proteomes" id="UP000634136"/>
    </source>
</evidence>
<evidence type="ECO:0000259" key="5">
    <source>
        <dbReference type="Pfam" id="PF08314"/>
    </source>
</evidence>
<reference evidence="6" key="1">
    <citation type="submission" date="2020-09" db="EMBL/GenBank/DDBJ databases">
        <title>Genome-Enabled Discovery of Anthraquinone Biosynthesis in Senna tora.</title>
        <authorList>
            <person name="Kang S.-H."/>
            <person name="Pandey R.P."/>
            <person name="Lee C.-M."/>
            <person name="Sim J.-S."/>
            <person name="Jeong J.-T."/>
            <person name="Choi B.-S."/>
            <person name="Jung M."/>
            <person name="Ginzburg D."/>
            <person name="Zhao K."/>
            <person name="Won S.Y."/>
            <person name="Oh T.-J."/>
            <person name="Yu Y."/>
            <person name="Kim N.-H."/>
            <person name="Lee O.R."/>
            <person name="Lee T.-H."/>
            <person name="Bashyal P."/>
            <person name="Kim T.-S."/>
            <person name="Lee W.-H."/>
            <person name="Kawkins C."/>
            <person name="Kim C.-K."/>
            <person name="Kim J.S."/>
            <person name="Ahn B.O."/>
            <person name="Rhee S.Y."/>
            <person name="Sohng J.K."/>
        </authorList>
    </citation>
    <scope>NUCLEOTIDE SEQUENCE</scope>
    <source>
        <tissue evidence="6">Leaf</tissue>
    </source>
</reference>
<dbReference type="GO" id="GO:0070939">
    <property type="term" value="C:Dsl1/NZR complex"/>
    <property type="evidence" value="ECO:0007669"/>
    <property type="project" value="TreeGrafter"/>
</dbReference>
<feature type="domain" description="Sec39" evidence="5">
    <location>
        <begin position="232"/>
        <end position="538"/>
    </location>
</feature>
<evidence type="ECO:0000256" key="4">
    <source>
        <dbReference type="ARBA" id="ARBA00022927"/>
    </source>
</evidence>
<dbReference type="PANTHER" id="PTHR15922">
    <property type="entry name" value="NEUROBLASTOMA-AMPLIFIED SEQUENCE"/>
    <property type="match status" value="1"/>
</dbReference>
<keyword evidence="2" id="KW-0813">Transport</keyword>
<gene>
    <name evidence="6" type="ORF">G2W53_013084</name>
</gene>
<comment type="subcellular location">
    <subcellularLocation>
        <location evidence="1">Endoplasmic reticulum</location>
    </subcellularLocation>
</comment>
<keyword evidence="7" id="KW-1185">Reference proteome</keyword>
<dbReference type="OrthoDB" id="19988at2759"/>
<dbReference type="Pfam" id="PF08314">
    <property type="entry name" value="Sec39"/>
    <property type="match status" value="2"/>
</dbReference>
<dbReference type="GO" id="GO:0015031">
    <property type="term" value="P:protein transport"/>
    <property type="evidence" value="ECO:0007669"/>
    <property type="project" value="UniProtKB-KW"/>
</dbReference>
<proteinExistence type="predicted"/>
<dbReference type="InterPro" id="IPR013244">
    <property type="entry name" value="Sec39_domain"/>
</dbReference>
<dbReference type="Proteomes" id="UP000634136">
    <property type="component" value="Unassembled WGS sequence"/>
</dbReference>
<evidence type="ECO:0000313" key="6">
    <source>
        <dbReference type="EMBL" id="KAF7830751.1"/>
    </source>
</evidence>
<feature type="domain" description="Sec39" evidence="5">
    <location>
        <begin position="579"/>
        <end position="853"/>
    </location>
</feature>
<dbReference type="EMBL" id="JAAIUW010000005">
    <property type="protein sequence ID" value="KAF7830751.1"/>
    <property type="molecule type" value="Genomic_DNA"/>
</dbReference>
<comment type="caution">
    <text evidence="6">The sequence shown here is derived from an EMBL/GenBank/DDBJ whole genome shotgun (WGS) entry which is preliminary data.</text>
</comment>
<name>A0A834WS28_9FABA</name>
<dbReference type="GO" id="GO:0006890">
    <property type="term" value="P:retrograde vesicle-mediated transport, Golgi to endoplasmic reticulum"/>
    <property type="evidence" value="ECO:0007669"/>
    <property type="project" value="InterPro"/>
</dbReference>
<organism evidence="6 7">
    <name type="scientific">Senna tora</name>
    <dbReference type="NCBI Taxonomy" id="362788"/>
    <lineage>
        <taxon>Eukaryota</taxon>
        <taxon>Viridiplantae</taxon>
        <taxon>Streptophyta</taxon>
        <taxon>Embryophyta</taxon>
        <taxon>Tracheophyta</taxon>
        <taxon>Spermatophyta</taxon>
        <taxon>Magnoliopsida</taxon>
        <taxon>eudicotyledons</taxon>
        <taxon>Gunneridae</taxon>
        <taxon>Pentapetalae</taxon>
        <taxon>rosids</taxon>
        <taxon>fabids</taxon>
        <taxon>Fabales</taxon>
        <taxon>Fabaceae</taxon>
        <taxon>Caesalpinioideae</taxon>
        <taxon>Cassia clade</taxon>
        <taxon>Senna</taxon>
    </lineage>
</organism>
<accession>A0A834WS28</accession>
<evidence type="ECO:0000256" key="1">
    <source>
        <dbReference type="ARBA" id="ARBA00004240"/>
    </source>
</evidence>
<keyword evidence="3" id="KW-0256">Endoplasmic reticulum</keyword>
<protein>
    <submittedName>
        <fullName evidence="6">MAG2-interacting protein 2 isoform X1</fullName>
    </submittedName>
</protein>
<dbReference type="PANTHER" id="PTHR15922:SF2">
    <property type="entry name" value="NBAS SUBUNIT OF NRZ TETHERING COMPLEX"/>
    <property type="match status" value="1"/>
</dbReference>
<sequence length="2050" mass="231323">MLIDVLDGSKVQEDDPACFMPVLEKAPKSKGYQFLLASLSSQEQYNPSDIGTKAELHHIDLVIEDTFNQFHFSRLHWCLISFSEKSISEMYSLLISKKRFQDALNFARNHGLDKDEVLKSQWLNSSQGSNEIKMFLSNIEDRDFILSECVDRIGPTEDSVKALLEYGLCITDQNRFSEVDYPNGSQVWDIRLARLRLLQFRDRLETYLGINMGRFSVQEYSKFRVMPISEAAVALAESGKIGALNLLFKRHPYSLTPSMLEILAAIPETVPVQTYGQLLPGMSPPSGVAVREDDWVECEKMIHFINESVNSPDISIQVKTEPIVKHSLGFSWPSTDELSKWYKDRARAMDSFSGQLDNCLSLLDFANRKGISELQQFHQDVLYLYQIIYSDDTGGEICFNMSLVSWEQLTDYDKFKIMLKGVNEENVAEKLHNKAIPFMHERFNKVPLKEDVHLCNSANQNKEESFLVRWLKEIALENKLDICLVVIEEGCRDFQINVYFQNEAEAVDCALQCIYLSTVTDKWSIMAAILSKLPQLQDGAMQVENFERKLKVAEGHIEAGRLLAYYQVPKPINFFLEAHSDGKSVKQIIRLIFSKFIRRQPGRSDSEWANMWRDMQYLREKAFPFLDLEYILVEFCRGLLKAGKFSLARNYLKGTSSVALAPEKAENLVIQAAREYFFSASSLACSEIWKAKECLNLYPSSGYVKAEADMIDALTVKLPSLGVTLLPMQFRQIKDPMEIVKMAITSQSGAYLHVDELIESAKLLGLRSPDDISAVEEAIAREAAVAGDLQLAFDLCLVLVKKGHGSIWDLCAAIARGPALENMDVNSRKQLLGFALSHCDEESIGELLHAWKDLDMQGQCETLMMSTGTNASNFSVPGSSVVSLSEKSLPNMLDLNDFVQQSDSGITYNQNVHLDKIRDIVSVVAKTSAVEDGTDWASVLTENGKVLSFAASELPWLLKLSRRELDKKGDNGKLYVNARTHAVVTILSWLAKNGFAPRDNLIASLAKSFMEPPVTEEEDIIGCAYLLNLVDAFSGVEIIEEQLKIRKDYQEVSRIMNVGMTYSLLHNSRIGTNPGQRRELLLRRFKEKHAPPSSDDIDKIGKVQSSFWREWKLKLDEQKRLAEHSRALEKIIPGVETERFLSGDSLYIESVILSLIESVKFEEKNILKDILKLADTYGLNCTEVLLRYLSAVLVSDVWSNDDITAEIANYKGEIIVNSAETIKTITMIVYPAVDGCNKLRLAYLYSLLSECYLQLEKTEETSLSMHPDQENGNLRLSHYYKVIEQECRNVSFINKLNFKNIAGLGGFNFECFSNEVYAHIDENNLSALAKMVEALVNFYNGSLPENFMSWQDVYKYYILNLLRALETRATTDFSIRTPEYLQGFLSKLEQSYDSCQVYIRHLRQSDALGIMKQYFTAILSLYSSYGNLPDDSAWQDSLIILINFWMRLTDEMKEIILEENTGETMGFNSECLLSCLKVFMRLVMEDIISPSQGWGTIFGYANCGLSGDSTTEIYNFCRAMVFSGCGFGAVAEVFSLVSSEYSTGSTYDCGTGSQGLPRFYLDILEPVLLELVNGSHENQNLCHILSSLSKLEGDLKIMKCVRHVIWERMVQFSDDLQLPSSIRVYVLELLQFISSKSIKGFSAEIQANVMPWEEWDELLYTSRKSEIDVDQGLSDQKDSSSRFTNTLVALKSSQLVASISSSIEITPDDLLNVDSAVSCFSRLCREASTDLHCDALVAILEEWDGLFTTRNVGETTAEVSDGGNDWNNDDWDEGWESLEEAENVVKEKKEDSVSVHPLHICWAEMFRKLISLSRFSDVIRLIDRSSVKSSRTLLDENGAQSLSQIALDLDCFNALKMALLLPYKTLQLQCLGAVEEKLKQGIPGKHSRDHEFLILVLSSGIISSIITDSTFGATFSYVCYLIGNLSHQCQAALLSGHSQKGNNNSEEHENELLLFRRIIFPNIISELVKSDQHVLAGFLVTRFMHTNASLTLINIADASLNRYLERQLHILQANDLPVEKTCNTLKNTVSSLRGKLKNVIQSTLPLLSAS</sequence>